<dbReference type="AlphaFoldDB" id="A0A1H5HQJ1"/>
<reference evidence="1 2" key="1">
    <citation type="submission" date="2016-10" db="EMBL/GenBank/DDBJ databases">
        <authorList>
            <person name="de Groot N.N."/>
        </authorList>
    </citation>
    <scope>NUCLEOTIDE SEQUENCE [LARGE SCALE GENOMIC DNA]</scope>
    <source>
        <strain evidence="1 2">DSM 22274</strain>
    </source>
</reference>
<proteinExistence type="predicted"/>
<accession>A0A1H5HQJ1</accession>
<name>A0A1H5HQJ1_9MICC</name>
<sequence>MRMFRYVYVATFLFAVAIAFVVDLPMCAKLAVLTWTAIPALIHEYQLRKRAAAAERGNCSSNALPDQMLHAYKESS</sequence>
<dbReference type="Proteomes" id="UP000182725">
    <property type="component" value="Unassembled WGS sequence"/>
</dbReference>
<evidence type="ECO:0000313" key="1">
    <source>
        <dbReference type="EMBL" id="SEE30021.1"/>
    </source>
</evidence>
<protein>
    <submittedName>
        <fullName evidence="1">Uncharacterized protein</fullName>
    </submittedName>
</protein>
<gene>
    <name evidence="1" type="ORF">SAMN04489740_1077</name>
</gene>
<dbReference type="EMBL" id="FNTV01000001">
    <property type="protein sequence ID" value="SEE30021.1"/>
    <property type="molecule type" value="Genomic_DNA"/>
</dbReference>
<organism evidence="1 2">
    <name type="scientific">Arthrobacter alpinus</name>
    <dbReference type="NCBI Taxonomy" id="656366"/>
    <lineage>
        <taxon>Bacteria</taxon>
        <taxon>Bacillati</taxon>
        <taxon>Actinomycetota</taxon>
        <taxon>Actinomycetes</taxon>
        <taxon>Micrococcales</taxon>
        <taxon>Micrococcaceae</taxon>
        <taxon>Arthrobacter</taxon>
    </lineage>
</organism>
<evidence type="ECO:0000313" key="2">
    <source>
        <dbReference type="Proteomes" id="UP000182725"/>
    </source>
</evidence>